<protein>
    <submittedName>
        <fullName evidence="1">Uncharacterized protein</fullName>
    </submittedName>
</protein>
<name>A0ACC2WYQ7_9TREE</name>
<gene>
    <name evidence="1" type="ORF">QFC22_004739</name>
</gene>
<evidence type="ECO:0000313" key="2">
    <source>
        <dbReference type="Proteomes" id="UP001243375"/>
    </source>
</evidence>
<organism evidence="1 2">
    <name type="scientific">Naganishia vaughanmartiniae</name>
    <dbReference type="NCBI Taxonomy" id="1424756"/>
    <lineage>
        <taxon>Eukaryota</taxon>
        <taxon>Fungi</taxon>
        <taxon>Dikarya</taxon>
        <taxon>Basidiomycota</taxon>
        <taxon>Agaricomycotina</taxon>
        <taxon>Tremellomycetes</taxon>
        <taxon>Filobasidiales</taxon>
        <taxon>Filobasidiaceae</taxon>
        <taxon>Naganishia</taxon>
    </lineage>
</organism>
<proteinExistence type="predicted"/>
<evidence type="ECO:0000313" key="1">
    <source>
        <dbReference type="EMBL" id="KAJ9116299.1"/>
    </source>
</evidence>
<comment type="caution">
    <text evidence="1">The sequence shown here is derived from an EMBL/GenBank/DDBJ whole genome shotgun (WGS) entry which is preliminary data.</text>
</comment>
<reference evidence="1" key="1">
    <citation type="submission" date="2023-04" db="EMBL/GenBank/DDBJ databases">
        <title>Draft Genome sequencing of Naganishia species isolated from polar environments using Oxford Nanopore Technology.</title>
        <authorList>
            <person name="Leo P."/>
            <person name="Venkateswaran K."/>
        </authorList>
    </citation>
    <scope>NUCLEOTIDE SEQUENCE</scope>
    <source>
        <strain evidence="1">MNA-CCFEE 5425</strain>
    </source>
</reference>
<keyword evidence="2" id="KW-1185">Reference proteome</keyword>
<dbReference type="EMBL" id="JASBWU010000014">
    <property type="protein sequence ID" value="KAJ9116299.1"/>
    <property type="molecule type" value="Genomic_DNA"/>
</dbReference>
<sequence>MADGIFEGINGIAEWYMDSPGELNLRWTTTLAITMLAAREAVDRHQRLPTDVFAVVAEILVGDRDLHTICQLNLASRHMHEVTLPVLYETLIFADENAFELSAQFTNPKGWRYVKFLFVTEITLPPILRIHLRYQSHYLPTPRDDLPTFFPRLTLMGLEVFTSSSPPPANHGRPLHVTLYRPMRFSSLLRVCLPYGPLDSVSSITFFGTHYSWQTIPRRPLRVRPHFFRDIVGLDVQSGAWIVRGRTGWTATAMKGWQWVYCGTKFRLDITGGIFEAGVKDTLQTVVDHLMFHTSSKSFVATGKEVNFQLYCPQSVFEKFIELMSIRTFVSFGARQPCFINLHANLTNAITKRAIKHYISTLSANYYQRHWRHRALTFGYTFISILAPAHTIPHSWIQHWELENHTNYKDYRVEWAAGSQIGLEEGIQSDGEVFGDAEEEEEAVDEFGLMLPSPGPDMTFDLVHGPESTNANNHSQVNEGAATFALYGPPNADHPATGFTAYIHRQLMHKDTQEDYEYVYEWSYPVAPPPTVPETISRRRVRQ</sequence>
<accession>A0ACC2WYQ7</accession>
<dbReference type="Proteomes" id="UP001243375">
    <property type="component" value="Unassembled WGS sequence"/>
</dbReference>